<protein>
    <recommendedName>
        <fullName evidence="3">CCHC-type domain-containing protein</fullName>
    </recommendedName>
</protein>
<evidence type="ECO:0008006" key="3">
    <source>
        <dbReference type="Google" id="ProtNLM"/>
    </source>
</evidence>
<evidence type="ECO:0000313" key="1">
    <source>
        <dbReference type="EMBL" id="KAK8571711.1"/>
    </source>
</evidence>
<proteinExistence type="predicted"/>
<dbReference type="Proteomes" id="UP001472677">
    <property type="component" value="Unassembled WGS sequence"/>
</dbReference>
<evidence type="ECO:0000313" key="2">
    <source>
        <dbReference type="Proteomes" id="UP001472677"/>
    </source>
</evidence>
<dbReference type="EMBL" id="JBBPBM010000008">
    <property type="protein sequence ID" value="KAK8571711.1"/>
    <property type="molecule type" value="Genomic_DNA"/>
</dbReference>
<accession>A0ABR2F3Z0</accession>
<keyword evidence="2" id="KW-1185">Reference proteome</keyword>
<sequence>MLAENTAPNPQLSTCQLCGKYGHDAKRCWSYIVTQDQQEQAIANMIQKALKQQSWVTNSGANTHVANDVTTLNAYNDYGDELIMADGVTIVGDEKEFINDLVEIEMIEGKQATSGGVLLMNIGETRAFFTEHDGETRAIFTGLGFFQWLTKLRLCKQVACGVVFHSGGVLKCREAQVAVFSCSVVYFSMLLFVCCDNLTRPWGLSKELQRFDTLVSGCKQTGYAKVGNCDGS</sequence>
<reference evidence="1 2" key="1">
    <citation type="journal article" date="2024" name="G3 (Bethesda)">
        <title>Genome assembly of Hibiscus sabdariffa L. provides insights into metabolisms of medicinal natural products.</title>
        <authorList>
            <person name="Kim T."/>
        </authorList>
    </citation>
    <scope>NUCLEOTIDE SEQUENCE [LARGE SCALE GENOMIC DNA]</scope>
    <source>
        <strain evidence="1">TK-2024</strain>
        <tissue evidence="1">Old leaves</tissue>
    </source>
</reference>
<gene>
    <name evidence="1" type="ORF">V6N12_027786</name>
</gene>
<comment type="caution">
    <text evidence="1">The sequence shown here is derived from an EMBL/GenBank/DDBJ whole genome shotgun (WGS) entry which is preliminary data.</text>
</comment>
<name>A0ABR2F3Z0_9ROSI</name>
<organism evidence="1 2">
    <name type="scientific">Hibiscus sabdariffa</name>
    <name type="common">roselle</name>
    <dbReference type="NCBI Taxonomy" id="183260"/>
    <lineage>
        <taxon>Eukaryota</taxon>
        <taxon>Viridiplantae</taxon>
        <taxon>Streptophyta</taxon>
        <taxon>Embryophyta</taxon>
        <taxon>Tracheophyta</taxon>
        <taxon>Spermatophyta</taxon>
        <taxon>Magnoliopsida</taxon>
        <taxon>eudicotyledons</taxon>
        <taxon>Gunneridae</taxon>
        <taxon>Pentapetalae</taxon>
        <taxon>rosids</taxon>
        <taxon>malvids</taxon>
        <taxon>Malvales</taxon>
        <taxon>Malvaceae</taxon>
        <taxon>Malvoideae</taxon>
        <taxon>Hibiscus</taxon>
    </lineage>
</organism>